<keyword evidence="2" id="KW-0503">Monooxygenase</keyword>
<reference evidence="3" key="1">
    <citation type="journal article" date="2019" name="Int. J. Syst. Evol. Microbiol.">
        <title>The Global Catalogue of Microorganisms (GCM) 10K type strain sequencing project: providing services to taxonomists for standard genome sequencing and annotation.</title>
        <authorList>
            <consortium name="The Broad Institute Genomics Platform"/>
            <consortium name="The Broad Institute Genome Sequencing Center for Infectious Disease"/>
            <person name="Wu L."/>
            <person name="Ma J."/>
        </authorList>
    </citation>
    <scope>NUCLEOTIDE SEQUENCE [LARGE SCALE GENOMIC DNA]</scope>
    <source>
        <strain evidence="3">JCM 10977</strain>
    </source>
</reference>
<dbReference type="Pfam" id="PF01494">
    <property type="entry name" value="FAD_binding_3"/>
    <property type="match status" value="1"/>
</dbReference>
<dbReference type="PANTHER" id="PTHR46865">
    <property type="entry name" value="OXIDOREDUCTASE-RELATED"/>
    <property type="match status" value="1"/>
</dbReference>
<dbReference type="PANTHER" id="PTHR46865:SF2">
    <property type="entry name" value="MONOOXYGENASE"/>
    <property type="match status" value="1"/>
</dbReference>
<dbReference type="InterPro" id="IPR036188">
    <property type="entry name" value="FAD/NAD-bd_sf"/>
</dbReference>
<sequence length="405" mass="44542">MKVLISGASVAGPVLAYWLERYGFEPTVVERTPELRHGLGGHAVDLFSNAVEVAERMGLGDAIREARTRIQQLTLYRDGKRPIDVDLDRLNAGISDRHVEILRGELTRLLYDATRDRVEYLFGDSIATLADDGTGVDVTFEHGEPRRFDLVIGADGMHSTVRRLAFGPEESMQRPLGGYLAVYSMPDELQLGNRMLTHMKIGRLIGLYGVHQTGQARAAFMFHSASELRYDYRDKDQQKQLLADEFREYGWEVPRLLKHLDAAGDFYFDSIAQITLDTWQKGRIGLVGDAGYCPGPAVGGGTSLAVIAAYVLAGELAAARSDLPSGLRNYERMIRQSVDASRALAPKVMKTLIPGGPLAMRAVPLAFAVLPHLPTGLQRLIWAQNGIGKALGSLQLPDYADLVRA</sequence>
<evidence type="ECO:0000313" key="2">
    <source>
        <dbReference type="EMBL" id="GAA0953432.1"/>
    </source>
</evidence>
<dbReference type="Proteomes" id="UP001500542">
    <property type="component" value="Unassembled WGS sequence"/>
</dbReference>
<evidence type="ECO:0000313" key="3">
    <source>
        <dbReference type="Proteomes" id="UP001500542"/>
    </source>
</evidence>
<dbReference type="SUPFAM" id="SSF51905">
    <property type="entry name" value="FAD/NAD(P)-binding domain"/>
    <property type="match status" value="1"/>
</dbReference>
<dbReference type="Gene3D" id="3.30.9.10">
    <property type="entry name" value="D-Amino Acid Oxidase, subunit A, domain 2"/>
    <property type="match status" value="1"/>
</dbReference>
<name>A0ABP4BTP9_9ACTN</name>
<dbReference type="GO" id="GO:0004497">
    <property type="term" value="F:monooxygenase activity"/>
    <property type="evidence" value="ECO:0007669"/>
    <property type="project" value="UniProtKB-KW"/>
</dbReference>
<organism evidence="2 3">
    <name type="scientific">Kribbella koreensis</name>
    <dbReference type="NCBI Taxonomy" id="57909"/>
    <lineage>
        <taxon>Bacteria</taxon>
        <taxon>Bacillati</taxon>
        <taxon>Actinomycetota</taxon>
        <taxon>Actinomycetes</taxon>
        <taxon>Propionibacteriales</taxon>
        <taxon>Kribbellaceae</taxon>
        <taxon>Kribbella</taxon>
    </lineage>
</organism>
<proteinExistence type="predicted"/>
<feature type="domain" description="FAD-binding" evidence="1">
    <location>
        <begin position="2"/>
        <end position="331"/>
    </location>
</feature>
<keyword evidence="2" id="KW-0560">Oxidoreductase</keyword>
<dbReference type="Gene3D" id="3.50.50.60">
    <property type="entry name" value="FAD/NAD(P)-binding domain"/>
    <property type="match status" value="1"/>
</dbReference>
<accession>A0ABP4BTP9</accession>
<dbReference type="RefSeq" id="WP_343976981.1">
    <property type="nucleotide sequence ID" value="NZ_BAAAHK010000014.1"/>
</dbReference>
<dbReference type="InterPro" id="IPR051704">
    <property type="entry name" value="FAD_aromatic-hydroxylase"/>
</dbReference>
<gene>
    <name evidence="2" type="ORF">GCM10009554_57790</name>
</gene>
<dbReference type="PRINTS" id="PR00420">
    <property type="entry name" value="RNGMNOXGNASE"/>
</dbReference>
<protein>
    <submittedName>
        <fullName evidence="2">FAD-dependent monooxygenase</fullName>
    </submittedName>
</protein>
<evidence type="ECO:0000259" key="1">
    <source>
        <dbReference type="Pfam" id="PF01494"/>
    </source>
</evidence>
<dbReference type="EMBL" id="BAAAHK010000014">
    <property type="protein sequence ID" value="GAA0953432.1"/>
    <property type="molecule type" value="Genomic_DNA"/>
</dbReference>
<keyword evidence="3" id="KW-1185">Reference proteome</keyword>
<comment type="caution">
    <text evidence="2">The sequence shown here is derived from an EMBL/GenBank/DDBJ whole genome shotgun (WGS) entry which is preliminary data.</text>
</comment>
<dbReference type="InterPro" id="IPR002938">
    <property type="entry name" value="FAD-bd"/>
</dbReference>